<dbReference type="RefSeq" id="WP_014357443.1">
    <property type="nucleotide sequence ID" value="NC_016894.1"/>
</dbReference>
<name>H6LIV7_ACEWD</name>
<dbReference type="eggNOG" id="COG3935">
    <property type="taxonomic scope" value="Bacteria"/>
</dbReference>
<dbReference type="AlphaFoldDB" id="H6LIV7"/>
<reference evidence="2" key="1">
    <citation type="submission" date="2011-07" db="EMBL/GenBank/DDBJ databases">
        <title>Complete genome sequence of Acetobacterium woodii.</title>
        <authorList>
            <person name="Poehlein A."/>
            <person name="Schmidt S."/>
            <person name="Kaster A.-K."/>
            <person name="Goenrich M."/>
            <person name="Vollmers J."/>
            <person name="Thuermer A."/>
            <person name="Gottschalk G."/>
            <person name="Thauer R.K."/>
            <person name="Daniel R."/>
            <person name="Mueller V."/>
        </authorList>
    </citation>
    <scope>NUCLEOTIDE SEQUENCE [LARGE SCALE GENOMIC DNA]</scope>
    <source>
        <strain evidence="2">ATCC 29683 / DSM 1030 / JCM 2381 / KCTC 1655 / WB1</strain>
    </source>
</reference>
<dbReference type="KEGG" id="awo:Awo_c31180"/>
<evidence type="ECO:0000313" key="2">
    <source>
        <dbReference type="Proteomes" id="UP000007177"/>
    </source>
</evidence>
<keyword evidence="2" id="KW-1185">Reference proteome</keyword>
<sequence>MAERRMFAKTIIDSDAFLDMPLSAQALYFHLCMRADDEGFINSPKKIQRIIGCKDDDFKLLLAKSYVIVFETGVIVIKHWKMHNYIRKDRLTTTVYQEERALLEEKPNGAYTVDQRGNCDTKPKNNNQKNQFTACQPYVSQMSDVCQPNDGIGKVRLGKGSIGEVSIDIVPGADASAHEPANTPIVIKLPLVDKTNYSVIQSQVDEWSELYPAVNVIQELRKMRGWLDANPKNRKTKGGIKRFIANWLAREQDKGCRGGSYSGYDAHKNKATSNQPYVYDGSFNPEDSL</sequence>
<dbReference type="STRING" id="931626.Awo_c31180"/>
<protein>
    <submittedName>
        <fullName evidence="1">Putative phage replication initiation protein</fullName>
    </submittedName>
</protein>
<dbReference type="Proteomes" id="UP000007177">
    <property type="component" value="Chromosome"/>
</dbReference>
<reference evidence="1 2" key="2">
    <citation type="journal article" date="2012" name="PLoS ONE">
        <title>An ancient pathway combining carbon dioxide fixation with the generation and utilization of a sodium ion gradient for ATP synthesis.</title>
        <authorList>
            <person name="Poehlein A."/>
            <person name="Schmidt S."/>
            <person name="Kaster A.K."/>
            <person name="Goenrich M."/>
            <person name="Vollmers J."/>
            <person name="Thurmer A."/>
            <person name="Bertsch J."/>
            <person name="Schuchmann K."/>
            <person name="Voigt B."/>
            <person name="Hecker M."/>
            <person name="Daniel R."/>
            <person name="Thauer R.K."/>
            <person name="Gottschalk G."/>
            <person name="Muller V."/>
        </authorList>
    </citation>
    <scope>NUCLEOTIDE SEQUENCE [LARGE SCALE GENOMIC DNA]</scope>
    <source>
        <strain evidence="2">ATCC 29683 / DSM 1030 / JCM 2381 / KCTC 1655 / WB1</strain>
    </source>
</reference>
<evidence type="ECO:0000313" key="1">
    <source>
        <dbReference type="EMBL" id="AFA49846.1"/>
    </source>
</evidence>
<dbReference type="EMBL" id="CP002987">
    <property type="protein sequence ID" value="AFA49846.1"/>
    <property type="molecule type" value="Genomic_DNA"/>
</dbReference>
<gene>
    <name evidence="1" type="ordered locus">Awo_c31180</name>
</gene>
<accession>H6LIV7</accession>
<dbReference type="HOGENOM" id="CLU_077602_0_0_9"/>
<organism evidence="1 2">
    <name type="scientific">Acetobacterium woodii (strain ATCC 29683 / DSM 1030 / JCM 2381 / KCTC 1655 / WB1)</name>
    <dbReference type="NCBI Taxonomy" id="931626"/>
    <lineage>
        <taxon>Bacteria</taxon>
        <taxon>Bacillati</taxon>
        <taxon>Bacillota</taxon>
        <taxon>Clostridia</taxon>
        <taxon>Eubacteriales</taxon>
        <taxon>Eubacteriaceae</taxon>
        <taxon>Acetobacterium</taxon>
    </lineage>
</organism>
<proteinExistence type="predicted"/>